<keyword evidence="11" id="KW-1185">Reference proteome</keyword>
<dbReference type="PROSITE" id="PS51192">
    <property type="entry name" value="HELICASE_ATP_BIND_1"/>
    <property type="match status" value="1"/>
</dbReference>
<dbReference type="SMART" id="SM00490">
    <property type="entry name" value="HELICc"/>
    <property type="match status" value="1"/>
</dbReference>
<dbReference type="Proteomes" id="UP000187209">
    <property type="component" value="Unassembled WGS sequence"/>
</dbReference>
<protein>
    <recommendedName>
        <fullName evidence="1">RNA helicase</fullName>
        <ecNumber evidence="1">3.6.4.13</ecNumber>
    </recommendedName>
</protein>
<keyword evidence="2" id="KW-0547">Nucleotide-binding</keyword>
<dbReference type="OrthoDB" id="196131at2759"/>
<name>A0A1R2CJK7_9CILI</name>
<dbReference type="SUPFAM" id="SSF52540">
    <property type="entry name" value="P-loop containing nucleoside triphosphate hydrolases"/>
    <property type="match status" value="1"/>
</dbReference>
<dbReference type="AlphaFoldDB" id="A0A1R2CJK7"/>
<dbReference type="Pfam" id="PF00270">
    <property type="entry name" value="DEAD"/>
    <property type="match status" value="1"/>
</dbReference>
<evidence type="ECO:0000259" key="9">
    <source>
        <dbReference type="PROSITE" id="PS51195"/>
    </source>
</evidence>
<evidence type="ECO:0000256" key="6">
    <source>
        <dbReference type="PROSITE-ProRule" id="PRU00552"/>
    </source>
</evidence>
<comment type="caution">
    <text evidence="10">The sequence shown here is derived from an EMBL/GenBank/DDBJ whole genome shotgun (WGS) entry which is preliminary data.</text>
</comment>
<dbReference type="InterPro" id="IPR027417">
    <property type="entry name" value="P-loop_NTPase"/>
</dbReference>
<evidence type="ECO:0000256" key="3">
    <source>
        <dbReference type="ARBA" id="ARBA00022801"/>
    </source>
</evidence>
<dbReference type="EMBL" id="MPUH01000130">
    <property type="protein sequence ID" value="OMJ89224.1"/>
    <property type="molecule type" value="Genomic_DNA"/>
</dbReference>
<organism evidence="10 11">
    <name type="scientific">Stentor coeruleus</name>
    <dbReference type="NCBI Taxonomy" id="5963"/>
    <lineage>
        <taxon>Eukaryota</taxon>
        <taxon>Sar</taxon>
        <taxon>Alveolata</taxon>
        <taxon>Ciliophora</taxon>
        <taxon>Postciliodesmatophora</taxon>
        <taxon>Heterotrichea</taxon>
        <taxon>Heterotrichida</taxon>
        <taxon>Stentoridae</taxon>
        <taxon>Stentor</taxon>
    </lineage>
</organism>
<evidence type="ECO:0000259" key="8">
    <source>
        <dbReference type="PROSITE" id="PS51194"/>
    </source>
</evidence>
<proteinExistence type="predicted"/>
<feature type="domain" description="Helicase ATP-binding" evidence="7">
    <location>
        <begin position="171"/>
        <end position="370"/>
    </location>
</feature>
<dbReference type="InterPro" id="IPR001650">
    <property type="entry name" value="Helicase_C-like"/>
</dbReference>
<keyword evidence="5" id="KW-0067">ATP-binding</keyword>
<feature type="short sequence motif" description="Q motif" evidence="6">
    <location>
        <begin position="140"/>
        <end position="168"/>
    </location>
</feature>
<dbReference type="Gene3D" id="3.40.50.300">
    <property type="entry name" value="P-loop containing nucleotide triphosphate hydrolases"/>
    <property type="match status" value="2"/>
</dbReference>
<dbReference type="PANTHER" id="PTHR47958">
    <property type="entry name" value="ATP-DEPENDENT RNA HELICASE DBP3"/>
    <property type="match status" value="1"/>
</dbReference>
<dbReference type="InterPro" id="IPR011545">
    <property type="entry name" value="DEAD/DEAH_box_helicase_dom"/>
</dbReference>
<dbReference type="GO" id="GO:0003724">
    <property type="term" value="F:RNA helicase activity"/>
    <property type="evidence" value="ECO:0007669"/>
    <property type="project" value="UniProtKB-EC"/>
</dbReference>
<dbReference type="InterPro" id="IPR014001">
    <property type="entry name" value="Helicase_ATP-bd"/>
</dbReference>
<evidence type="ECO:0000256" key="4">
    <source>
        <dbReference type="ARBA" id="ARBA00022806"/>
    </source>
</evidence>
<sequence length="547" mass="63467">MQEEKFKPVFLSKDERLKLKSTLPQPEIKSTIIPVRSRSPDRIENAKFEKPKQKVLDLLKYRQTFRFEWDNADDTGKEISNDSFRVIPAPLKGRTSTKSQNSLKKSDLITKPIQNMSSRDWKIFKENFYITCKSDILPIRNWEESELDRKLIRALRKLEYNYPTAIQMQAIPISIQRHDLIGLSHTGSGKSAAYLLPLVNHLMKLPKLDYDTNQDGPYALVISPTRELALQIVDECEGIIKYAEIRVYGIVGGKSVEEQGMELRKSTEIVIATPGRLLELLQMQYLVFNQCRWIIIDEADKIILLEQEETMREIFTFFPQESWKSTNSSVFTVQQAENFRSNITMQIFSATMDAQIESMWRAYLKNPITVQITDTTKKIAQKFYFIEEGNKKNTLKNVLKDLTPPILIFMNEKVEADNLTNFLNYRWKASCLHGGKTQDIRETVMEKFREGRIDILISTDVVSRGINLKHLKYVINYDCPKSIIDYEHRIGRTGRMGKKGTAITFITTENYPLLPQISNFLKKIGQKVPQELEKQLENLKETETITQ</sequence>
<reference evidence="10 11" key="1">
    <citation type="submission" date="2016-11" db="EMBL/GenBank/DDBJ databases">
        <title>The macronuclear genome of Stentor coeruleus: a giant cell with tiny introns.</title>
        <authorList>
            <person name="Slabodnick M."/>
            <person name="Ruby J.G."/>
            <person name="Reiff S.B."/>
            <person name="Swart E.C."/>
            <person name="Gosai S."/>
            <person name="Prabakaran S."/>
            <person name="Witkowska E."/>
            <person name="Larue G.E."/>
            <person name="Fisher S."/>
            <person name="Freeman R.M."/>
            <person name="Gunawardena J."/>
            <person name="Chu W."/>
            <person name="Stover N.A."/>
            <person name="Gregory B.D."/>
            <person name="Nowacki M."/>
            <person name="Derisi J."/>
            <person name="Roy S.W."/>
            <person name="Marshall W.F."/>
            <person name="Sood P."/>
        </authorList>
    </citation>
    <scope>NUCLEOTIDE SEQUENCE [LARGE SCALE GENOMIC DNA]</scope>
    <source>
        <strain evidence="10">WM001</strain>
    </source>
</reference>
<gene>
    <name evidence="10" type="ORF">SteCoe_8610</name>
</gene>
<accession>A0A1R2CJK7</accession>
<dbReference type="GO" id="GO:0005524">
    <property type="term" value="F:ATP binding"/>
    <property type="evidence" value="ECO:0007669"/>
    <property type="project" value="UniProtKB-KW"/>
</dbReference>
<evidence type="ECO:0000256" key="2">
    <source>
        <dbReference type="ARBA" id="ARBA00022741"/>
    </source>
</evidence>
<dbReference type="PROSITE" id="PS51194">
    <property type="entry name" value="HELICASE_CTER"/>
    <property type="match status" value="1"/>
</dbReference>
<feature type="domain" description="DEAD-box RNA helicase Q" evidence="9">
    <location>
        <begin position="140"/>
        <end position="168"/>
    </location>
</feature>
<dbReference type="PROSITE" id="PS51195">
    <property type="entry name" value="Q_MOTIF"/>
    <property type="match status" value="1"/>
</dbReference>
<evidence type="ECO:0000256" key="1">
    <source>
        <dbReference type="ARBA" id="ARBA00012552"/>
    </source>
</evidence>
<evidence type="ECO:0000313" key="11">
    <source>
        <dbReference type="Proteomes" id="UP000187209"/>
    </source>
</evidence>
<dbReference type="GO" id="GO:0003676">
    <property type="term" value="F:nucleic acid binding"/>
    <property type="evidence" value="ECO:0007669"/>
    <property type="project" value="InterPro"/>
</dbReference>
<dbReference type="GO" id="GO:0016787">
    <property type="term" value="F:hydrolase activity"/>
    <property type="evidence" value="ECO:0007669"/>
    <property type="project" value="UniProtKB-KW"/>
</dbReference>
<feature type="domain" description="Helicase C-terminal" evidence="8">
    <location>
        <begin position="394"/>
        <end position="540"/>
    </location>
</feature>
<dbReference type="InterPro" id="IPR014014">
    <property type="entry name" value="RNA_helicase_DEAD_Q_motif"/>
</dbReference>
<dbReference type="Pfam" id="PF00271">
    <property type="entry name" value="Helicase_C"/>
    <property type="match status" value="1"/>
</dbReference>
<evidence type="ECO:0000259" key="7">
    <source>
        <dbReference type="PROSITE" id="PS51192"/>
    </source>
</evidence>
<dbReference type="EC" id="3.6.4.13" evidence="1"/>
<dbReference type="CDD" id="cd18787">
    <property type="entry name" value="SF2_C_DEAD"/>
    <property type="match status" value="1"/>
</dbReference>
<evidence type="ECO:0000256" key="5">
    <source>
        <dbReference type="ARBA" id="ARBA00022840"/>
    </source>
</evidence>
<evidence type="ECO:0000313" key="10">
    <source>
        <dbReference type="EMBL" id="OMJ89224.1"/>
    </source>
</evidence>
<keyword evidence="3" id="KW-0378">Hydrolase</keyword>
<keyword evidence="4" id="KW-0347">Helicase</keyword>
<dbReference type="SMART" id="SM00487">
    <property type="entry name" value="DEXDc"/>
    <property type="match status" value="1"/>
</dbReference>